<dbReference type="Proteomes" id="UP000475385">
    <property type="component" value="Unassembled WGS sequence"/>
</dbReference>
<keyword evidence="2" id="KW-1185">Reference proteome</keyword>
<accession>A0A6M1LRQ0</accession>
<dbReference type="EMBL" id="JAAIKB010000008">
    <property type="protein sequence ID" value="NGM22334.1"/>
    <property type="molecule type" value="Genomic_DNA"/>
</dbReference>
<organism evidence="1 2">
    <name type="scientific">Falsiroseomonas algicola</name>
    <dbReference type="NCBI Taxonomy" id="2716930"/>
    <lineage>
        <taxon>Bacteria</taxon>
        <taxon>Pseudomonadati</taxon>
        <taxon>Pseudomonadota</taxon>
        <taxon>Alphaproteobacteria</taxon>
        <taxon>Acetobacterales</taxon>
        <taxon>Roseomonadaceae</taxon>
        <taxon>Falsiroseomonas</taxon>
    </lineage>
</organism>
<gene>
    <name evidence="1" type="ORF">G3576_20115</name>
</gene>
<reference evidence="1 2" key="1">
    <citation type="submission" date="2020-02" db="EMBL/GenBank/DDBJ databases">
        <authorList>
            <person name="Kim H.M."/>
            <person name="Jeon C.O."/>
        </authorList>
    </citation>
    <scope>NUCLEOTIDE SEQUENCE [LARGE SCALE GENOMIC DNA]</scope>
    <source>
        <strain evidence="1 2">PeD5</strain>
    </source>
</reference>
<dbReference type="RefSeq" id="WP_164696225.1">
    <property type="nucleotide sequence ID" value="NZ_JAAIKB010000008.1"/>
</dbReference>
<protein>
    <submittedName>
        <fullName evidence="1">Uncharacterized protein</fullName>
    </submittedName>
</protein>
<comment type="caution">
    <text evidence="1">The sequence shown here is derived from an EMBL/GenBank/DDBJ whole genome shotgun (WGS) entry which is preliminary data.</text>
</comment>
<proteinExistence type="predicted"/>
<dbReference type="AlphaFoldDB" id="A0A6M1LRQ0"/>
<evidence type="ECO:0000313" key="2">
    <source>
        <dbReference type="Proteomes" id="UP000475385"/>
    </source>
</evidence>
<reference evidence="1 2" key="2">
    <citation type="submission" date="2020-03" db="EMBL/GenBank/DDBJ databases">
        <title>Roseomonas stagni sp. nov., isolated from pond water in Japan.</title>
        <authorList>
            <person name="Furuhata K."/>
            <person name="Miyamoto H."/>
            <person name="Goto K."/>
        </authorList>
    </citation>
    <scope>NUCLEOTIDE SEQUENCE [LARGE SCALE GENOMIC DNA]</scope>
    <source>
        <strain evidence="1 2">PeD5</strain>
    </source>
</reference>
<name>A0A6M1LRQ0_9PROT</name>
<sequence length="123" mass="12563">MAWSLDARIPLTLLPPGGDLAATLAGGKPAALLAEAPPEPLPPGAVAQVSFDPAGPSHAASCTCCAGRSAAAAALDRLFQARVRGACAWFDRVVAVVETEDARAEVEAALREDAVTSARFRKA</sequence>
<evidence type="ECO:0000313" key="1">
    <source>
        <dbReference type="EMBL" id="NGM22334.1"/>
    </source>
</evidence>